<dbReference type="RefSeq" id="WP_190308915.1">
    <property type="nucleotide sequence ID" value="NZ_JACNYK010000002.1"/>
</dbReference>
<dbReference type="InterPro" id="IPR006674">
    <property type="entry name" value="HD_domain"/>
</dbReference>
<dbReference type="EMBL" id="JACNYK010000002">
    <property type="protein sequence ID" value="MBD1425786.1"/>
    <property type="molecule type" value="Genomic_DNA"/>
</dbReference>
<name>A0ABR7Y3D1_9SPHI</name>
<reference evidence="2 3" key="1">
    <citation type="submission" date="2020-08" db="EMBL/GenBank/DDBJ databases">
        <title>Sphingobacterium sp. DN00404 isolated from aquaculture water.</title>
        <authorList>
            <person name="Zhang M."/>
        </authorList>
    </citation>
    <scope>NUCLEOTIDE SEQUENCE [LARGE SCALE GENOMIC DNA]</scope>
    <source>
        <strain evidence="2 3">KCTC 32294</strain>
    </source>
</reference>
<dbReference type="PANTHER" id="PTHR11373:SF41">
    <property type="entry name" value="METAL-DEPENDENT PHOSPHOHYDROLASE"/>
    <property type="match status" value="1"/>
</dbReference>
<dbReference type="Proteomes" id="UP000606494">
    <property type="component" value="Unassembled WGS sequence"/>
</dbReference>
<comment type="caution">
    <text evidence="2">The sequence shown here is derived from an EMBL/GenBank/DDBJ whole genome shotgun (WGS) entry which is preliminary data.</text>
</comment>
<evidence type="ECO:0000313" key="2">
    <source>
        <dbReference type="EMBL" id="MBD1425786.1"/>
    </source>
</evidence>
<evidence type="ECO:0000259" key="1">
    <source>
        <dbReference type="SMART" id="SM00471"/>
    </source>
</evidence>
<accession>A0ABR7Y3D1</accession>
<dbReference type="CDD" id="cd00077">
    <property type="entry name" value="HDc"/>
    <property type="match status" value="1"/>
</dbReference>
<evidence type="ECO:0000313" key="3">
    <source>
        <dbReference type="Proteomes" id="UP000606494"/>
    </source>
</evidence>
<dbReference type="SMART" id="SM00471">
    <property type="entry name" value="HDc"/>
    <property type="match status" value="1"/>
</dbReference>
<proteinExistence type="predicted"/>
<organism evidence="2 3">
    <name type="scientific">Sphingobacterium arenae</name>
    <dbReference type="NCBI Taxonomy" id="1280598"/>
    <lineage>
        <taxon>Bacteria</taxon>
        <taxon>Pseudomonadati</taxon>
        <taxon>Bacteroidota</taxon>
        <taxon>Sphingobacteriia</taxon>
        <taxon>Sphingobacteriales</taxon>
        <taxon>Sphingobacteriaceae</taxon>
        <taxon>Sphingobacterium</taxon>
    </lineage>
</organism>
<protein>
    <submittedName>
        <fullName evidence="2">HD domain-containing protein</fullName>
    </submittedName>
</protein>
<gene>
    <name evidence="2" type="ORF">H8B17_09350</name>
</gene>
<dbReference type="Gene3D" id="1.10.3210.10">
    <property type="entry name" value="Hypothetical protein af1432"/>
    <property type="match status" value="1"/>
</dbReference>
<feature type="domain" description="HD/PDEase" evidence="1">
    <location>
        <begin position="45"/>
        <end position="159"/>
    </location>
</feature>
<dbReference type="InterPro" id="IPR003607">
    <property type="entry name" value="HD/PDEase_dom"/>
</dbReference>
<dbReference type="SUPFAM" id="SSF109604">
    <property type="entry name" value="HD-domain/PDEase-like"/>
    <property type="match status" value="1"/>
</dbReference>
<keyword evidence="3" id="KW-1185">Reference proteome</keyword>
<sequence length="290" mass="34442">MKYRDKIYGEFEFSGVIEDIINTNVFQRLKKIHQGGSIFLINPKVNHTRFEHSIGVMLIIKKLGGSIEEQIAGLIHDISHTAFSHLIDYVLEVEEEDYHEQRYHEVLKDRELNAVLEKYQMDRTVFMDTGKFNLLEYPLPYLSADRIDYTLRDMCQIGEVTLTEISWFINGLVTFDDRIVLKSKDYAKWFQSKYNFLIAEYFESEENVEINIIMKEIIKNCLGTGIIEEQDFFEDDFYLMDKINQKLNLMQWIDRIRENGLKNKKLKTKKRIVDPEVIINDQILKLSEMR</sequence>
<dbReference type="PANTHER" id="PTHR11373">
    <property type="entry name" value="DEOXYNUCLEOSIDE TRIPHOSPHATE TRIPHOSPHOHYDROLASE"/>
    <property type="match status" value="1"/>
</dbReference>
<dbReference type="InterPro" id="IPR050135">
    <property type="entry name" value="dGTPase-like"/>
</dbReference>
<dbReference type="Pfam" id="PF01966">
    <property type="entry name" value="HD"/>
    <property type="match status" value="1"/>
</dbReference>